<evidence type="ECO:0000313" key="2">
    <source>
        <dbReference type="EMBL" id="KAK9135489.1"/>
    </source>
</evidence>
<sequence length="200" mass="21260">MQKGFNNQTILLPTPLSANPNLNLSPSKIPAAAQATPPPSLSSSTVINDVDRDSPALSFLCNACRPRARLTAPAATAARSLLLQLPPRILLLRRRCHWAFFSYGAAVRPRPPQFAEGPVGFRRYPLIFAAGGHQQGYATPCFADSATRCAADAARFRDRPPPLLGPRSSAAVAARLRDPPPPLLGPGSSAAAARPRLLLT</sequence>
<dbReference type="EMBL" id="JBBNAF010000006">
    <property type="protein sequence ID" value="KAK9135489.1"/>
    <property type="molecule type" value="Genomic_DNA"/>
</dbReference>
<proteinExistence type="predicted"/>
<evidence type="ECO:0000256" key="1">
    <source>
        <dbReference type="SAM" id="MobiDB-lite"/>
    </source>
</evidence>
<protein>
    <submittedName>
        <fullName evidence="2">Uncharacterized protein</fullName>
    </submittedName>
</protein>
<gene>
    <name evidence="2" type="ORF">Syun_014819</name>
</gene>
<feature type="region of interest" description="Disordered" evidence="1">
    <location>
        <begin position="27"/>
        <end position="47"/>
    </location>
</feature>
<dbReference type="Proteomes" id="UP001420932">
    <property type="component" value="Unassembled WGS sequence"/>
</dbReference>
<organism evidence="2 3">
    <name type="scientific">Stephania yunnanensis</name>
    <dbReference type="NCBI Taxonomy" id="152371"/>
    <lineage>
        <taxon>Eukaryota</taxon>
        <taxon>Viridiplantae</taxon>
        <taxon>Streptophyta</taxon>
        <taxon>Embryophyta</taxon>
        <taxon>Tracheophyta</taxon>
        <taxon>Spermatophyta</taxon>
        <taxon>Magnoliopsida</taxon>
        <taxon>Ranunculales</taxon>
        <taxon>Menispermaceae</taxon>
        <taxon>Menispermoideae</taxon>
        <taxon>Cissampelideae</taxon>
        <taxon>Stephania</taxon>
    </lineage>
</organism>
<reference evidence="2 3" key="1">
    <citation type="submission" date="2024-01" db="EMBL/GenBank/DDBJ databases">
        <title>Genome assemblies of Stephania.</title>
        <authorList>
            <person name="Yang L."/>
        </authorList>
    </citation>
    <scope>NUCLEOTIDE SEQUENCE [LARGE SCALE GENOMIC DNA]</scope>
    <source>
        <strain evidence="2">YNDBR</strain>
        <tissue evidence="2">Leaf</tissue>
    </source>
</reference>
<name>A0AAP0P9Z2_9MAGN</name>
<keyword evidence="3" id="KW-1185">Reference proteome</keyword>
<comment type="caution">
    <text evidence="2">The sequence shown here is derived from an EMBL/GenBank/DDBJ whole genome shotgun (WGS) entry which is preliminary data.</text>
</comment>
<evidence type="ECO:0000313" key="3">
    <source>
        <dbReference type="Proteomes" id="UP001420932"/>
    </source>
</evidence>
<accession>A0AAP0P9Z2</accession>
<dbReference type="AlphaFoldDB" id="A0AAP0P9Z2"/>